<accession>A0A3A4P659</accession>
<evidence type="ECO:0000313" key="1">
    <source>
        <dbReference type="EMBL" id="RJP26642.1"/>
    </source>
</evidence>
<organism evidence="1 2">
    <name type="scientific">Abyssobacteria bacterium (strain SURF_5)</name>
    <dbReference type="NCBI Taxonomy" id="2093360"/>
    <lineage>
        <taxon>Bacteria</taxon>
        <taxon>Pseudomonadati</taxon>
        <taxon>Candidatus Hydrogenedentota</taxon>
        <taxon>Candidatus Abyssobacteria</taxon>
    </lineage>
</organism>
<dbReference type="AlphaFoldDB" id="A0A3A4P659"/>
<name>A0A3A4P659_ABYX5</name>
<gene>
    <name evidence="1" type="ORF">C4520_00495</name>
</gene>
<reference evidence="1 2" key="1">
    <citation type="journal article" date="2017" name="ISME J.">
        <title>Energy and carbon metabolisms in a deep terrestrial subsurface fluid microbial community.</title>
        <authorList>
            <person name="Momper L."/>
            <person name="Jungbluth S.P."/>
            <person name="Lee M.D."/>
            <person name="Amend J.P."/>
        </authorList>
    </citation>
    <scope>NUCLEOTIDE SEQUENCE [LARGE SCALE GENOMIC DNA]</scope>
    <source>
        <strain evidence="1">SURF_5</strain>
    </source>
</reference>
<dbReference type="Proteomes" id="UP000265882">
    <property type="component" value="Unassembled WGS sequence"/>
</dbReference>
<sequence>MTPKWEKIAILTSALAAFVAAVVAAYQGCLTRETIQISQATTRPFIVIEPASQPHSLDVIVLRAKNTGPVPARVLYESGKTWVASKPLRTAVDSASHHVLYPTEAVVLSEITLGSPQLILEGKQDLRIGFCTLYESISPGDTRRWVAESWFFFNPKNRKLEIWKRDEGSEKADVSACHIDELIPKEWFESLEPPWRNRE</sequence>
<evidence type="ECO:0000313" key="2">
    <source>
        <dbReference type="Proteomes" id="UP000265882"/>
    </source>
</evidence>
<protein>
    <submittedName>
        <fullName evidence="1">Uncharacterized protein</fullName>
    </submittedName>
</protein>
<dbReference type="EMBL" id="QZKU01000005">
    <property type="protein sequence ID" value="RJP26642.1"/>
    <property type="molecule type" value="Genomic_DNA"/>
</dbReference>
<proteinExistence type="predicted"/>
<comment type="caution">
    <text evidence="1">The sequence shown here is derived from an EMBL/GenBank/DDBJ whole genome shotgun (WGS) entry which is preliminary data.</text>
</comment>